<feature type="signal peptide" evidence="10">
    <location>
        <begin position="1"/>
        <end position="25"/>
    </location>
</feature>
<keyword evidence="3" id="KW-0964">Secreted</keyword>
<evidence type="ECO:0000256" key="6">
    <source>
        <dbReference type="ARBA" id="ARBA00023157"/>
    </source>
</evidence>
<keyword evidence="5 8" id="KW-0339">Growth factor</keyword>
<keyword evidence="6" id="KW-1015">Disulfide bond</keyword>
<accession>A0A6P4YT30</accession>
<feature type="compositionally biased region" description="Basic and acidic residues" evidence="9">
    <location>
        <begin position="298"/>
        <end position="308"/>
    </location>
</feature>
<gene>
    <name evidence="13" type="primary">LOC109476129</name>
</gene>
<dbReference type="PANTHER" id="PTHR11848:SF310">
    <property type="entry name" value="PROTEIN 60A-RELATED"/>
    <property type="match status" value="1"/>
</dbReference>
<feature type="region of interest" description="Disordered" evidence="9">
    <location>
        <begin position="29"/>
        <end position="50"/>
    </location>
</feature>
<dbReference type="FunFam" id="2.10.90.10:FF:000001">
    <property type="entry name" value="Bone morphogenetic protein 4"/>
    <property type="match status" value="1"/>
</dbReference>
<comment type="subcellular location">
    <subcellularLocation>
        <location evidence="1">Secreted</location>
    </subcellularLocation>
</comment>
<evidence type="ECO:0000259" key="11">
    <source>
        <dbReference type="PROSITE" id="PS51362"/>
    </source>
</evidence>
<dbReference type="InterPro" id="IPR001839">
    <property type="entry name" value="TGF-b_C"/>
</dbReference>
<dbReference type="CDD" id="cd13756">
    <property type="entry name" value="TGF_beta_BMPs_GDFs"/>
    <property type="match status" value="1"/>
</dbReference>
<proteinExistence type="inferred from homology"/>
<dbReference type="KEGG" id="bbel:109476129"/>
<dbReference type="InterPro" id="IPR015615">
    <property type="entry name" value="TGF-beta-rel"/>
</dbReference>
<evidence type="ECO:0000256" key="7">
    <source>
        <dbReference type="ARBA" id="ARBA00023180"/>
    </source>
</evidence>
<evidence type="ECO:0000256" key="4">
    <source>
        <dbReference type="ARBA" id="ARBA00022729"/>
    </source>
</evidence>
<reference evidence="13" key="1">
    <citation type="submission" date="2025-08" db="UniProtKB">
        <authorList>
            <consortium name="RefSeq"/>
        </authorList>
    </citation>
    <scope>IDENTIFICATION</scope>
    <source>
        <tissue evidence="13">Gonad</tissue>
    </source>
</reference>
<dbReference type="GeneID" id="109476129"/>
<dbReference type="SMART" id="SM00204">
    <property type="entry name" value="TGFB"/>
    <property type="match status" value="1"/>
</dbReference>
<feature type="compositionally biased region" description="Basic and acidic residues" evidence="9">
    <location>
        <begin position="258"/>
        <end position="270"/>
    </location>
</feature>
<dbReference type="PROSITE" id="PS51362">
    <property type="entry name" value="TGF_BETA_2"/>
    <property type="match status" value="1"/>
</dbReference>
<sequence length="416" mass="46844">MYLLSRSMLLAVSFFSVLAVCLARAAPVASPADDGTESRESPARERRSASPPKYLLYVYKNFEKRLEEDSELQAGPSGPQPDQPGMKGAETIFRIRAFTPEPETSKVHNGLLNFRLADLDRKEMPTHVELVLTRRSRSSPDYPLRVAVHEIDKDGKVKEEAIDSKVLRASKLKKRGYDIFRVAKSVKTWMARGSEREVSDIGFQIRITTRSGHDLGARALRDVYQLSLGSRGPALMLYFGLDRPELLHRPKPKVKDRKQRESREEEKRPEAQASGAEMHLEETSTGANDSNVPTGKDASQRTKREAQGSDCRLREWHVNFADLEWNDWIVHPTGYKANYCAGSCPTPLISQRLNASNHAFLRNLIRQAKPSKHHFVPKPCCAPTKLSPISVLYREKTGAYVVQKMNSMRAEACGCL</sequence>
<evidence type="ECO:0000256" key="8">
    <source>
        <dbReference type="RuleBase" id="RU000354"/>
    </source>
</evidence>
<feature type="compositionally biased region" description="Basic and acidic residues" evidence="9">
    <location>
        <begin position="36"/>
        <end position="48"/>
    </location>
</feature>
<evidence type="ECO:0000313" key="13">
    <source>
        <dbReference type="RefSeq" id="XP_019632585.1"/>
    </source>
</evidence>
<dbReference type="Proteomes" id="UP000515135">
    <property type="component" value="Unplaced"/>
</dbReference>
<feature type="domain" description="TGF-beta family profile" evidence="11">
    <location>
        <begin position="301"/>
        <end position="416"/>
    </location>
</feature>
<protein>
    <submittedName>
        <fullName evidence="13">Bone morphogenetic protein 6-like</fullName>
    </submittedName>
</protein>
<evidence type="ECO:0000256" key="1">
    <source>
        <dbReference type="ARBA" id="ARBA00004613"/>
    </source>
</evidence>
<evidence type="ECO:0000256" key="10">
    <source>
        <dbReference type="SAM" id="SignalP"/>
    </source>
</evidence>
<evidence type="ECO:0000256" key="3">
    <source>
        <dbReference type="ARBA" id="ARBA00022525"/>
    </source>
</evidence>
<feature type="compositionally biased region" description="Polar residues" evidence="9">
    <location>
        <begin position="283"/>
        <end position="293"/>
    </location>
</feature>
<keyword evidence="7" id="KW-0325">Glycoprotein</keyword>
<dbReference type="RefSeq" id="XP_019632585.1">
    <property type="nucleotide sequence ID" value="XM_019777026.1"/>
</dbReference>
<name>A0A6P4YT30_BRABE</name>
<keyword evidence="4 10" id="KW-0732">Signal</keyword>
<evidence type="ECO:0000256" key="9">
    <source>
        <dbReference type="SAM" id="MobiDB-lite"/>
    </source>
</evidence>
<feature type="region of interest" description="Disordered" evidence="9">
    <location>
        <begin position="249"/>
        <end position="308"/>
    </location>
</feature>
<evidence type="ECO:0000256" key="2">
    <source>
        <dbReference type="ARBA" id="ARBA00006656"/>
    </source>
</evidence>
<dbReference type="InterPro" id="IPR017948">
    <property type="entry name" value="TGFb_CS"/>
</dbReference>
<evidence type="ECO:0000256" key="5">
    <source>
        <dbReference type="ARBA" id="ARBA00023030"/>
    </source>
</evidence>
<organism evidence="12 13">
    <name type="scientific">Branchiostoma belcheri</name>
    <name type="common">Amphioxus</name>
    <dbReference type="NCBI Taxonomy" id="7741"/>
    <lineage>
        <taxon>Eukaryota</taxon>
        <taxon>Metazoa</taxon>
        <taxon>Chordata</taxon>
        <taxon>Cephalochordata</taxon>
        <taxon>Leptocardii</taxon>
        <taxon>Amphioxiformes</taxon>
        <taxon>Branchiostomatidae</taxon>
        <taxon>Branchiostoma</taxon>
    </lineage>
</organism>
<dbReference type="AlphaFoldDB" id="A0A6P4YT30"/>
<dbReference type="PROSITE" id="PS00250">
    <property type="entry name" value="TGF_BETA_1"/>
    <property type="match status" value="1"/>
</dbReference>
<dbReference type="Pfam" id="PF00019">
    <property type="entry name" value="TGF_beta"/>
    <property type="match status" value="1"/>
</dbReference>
<dbReference type="OrthoDB" id="5987191at2759"/>
<evidence type="ECO:0000313" key="12">
    <source>
        <dbReference type="Proteomes" id="UP000515135"/>
    </source>
</evidence>
<dbReference type="PANTHER" id="PTHR11848">
    <property type="entry name" value="TGF-BETA FAMILY"/>
    <property type="match status" value="1"/>
</dbReference>
<dbReference type="GO" id="GO:0005615">
    <property type="term" value="C:extracellular space"/>
    <property type="evidence" value="ECO:0007669"/>
    <property type="project" value="TreeGrafter"/>
</dbReference>
<dbReference type="SUPFAM" id="SSF57501">
    <property type="entry name" value="Cystine-knot cytokines"/>
    <property type="match status" value="1"/>
</dbReference>
<comment type="similarity">
    <text evidence="2 8">Belongs to the TGF-beta family.</text>
</comment>
<feature type="chain" id="PRO_5028438921" evidence="10">
    <location>
        <begin position="26"/>
        <end position="416"/>
    </location>
</feature>
<dbReference type="GO" id="GO:0008083">
    <property type="term" value="F:growth factor activity"/>
    <property type="evidence" value="ECO:0007669"/>
    <property type="project" value="UniProtKB-KW"/>
</dbReference>
<dbReference type="Gene3D" id="2.10.90.10">
    <property type="entry name" value="Cystine-knot cytokines"/>
    <property type="match status" value="1"/>
</dbReference>
<dbReference type="GO" id="GO:0005125">
    <property type="term" value="F:cytokine activity"/>
    <property type="evidence" value="ECO:0007669"/>
    <property type="project" value="TreeGrafter"/>
</dbReference>
<dbReference type="InterPro" id="IPR029034">
    <property type="entry name" value="Cystine-knot_cytokine"/>
</dbReference>
<keyword evidence="12" id="KW-1185">Reference proteome</keyword>